<evidence type="ECO:0000256" key="5">
    <source>
        <dbReference type="ARBA" id="ARBA00023163"/>
    </source>
</evidence>
<dbReference type="InterPro" id="IPR013762">
    <property type="entry name" value="Integrase-like_cat_sf"/>
</dbReference>
<dbReference type="PANTHER" id="PTHR31165">
    <property type="entry name" value="PROTEIN G1-LIKE2"/>
    <property type="match status" value="1"/>
</dbReference>
<keyword evidence="6" id="KW-0233">DNA recombination</keyword>
<dbReference type="GO" id="GO:0009299">
    <property type="term" value="P:mRNA transcription"/>
    <property type="evidence" value="ECO:0007669"/>
    <property type="project" value="TreeGrafter"/>
</dbReference>
<organism evidence="9 10">
    <name type="scientific">Pocillopora meandrina</name>
    <dbReference type="NCBI Taxonomy" id="46732"/>
    <lineage>
        <taxon>Eukaryota</taxon>
        <taxon>Metazoa</taxon>
        <taxon>Cnidaria</taxon>
        <taxon>Anthozoa</taxon>
        <taxon>Hexacorallia</taxon>
        <taxon>Scleractinia</taxon>
        <taxon>Astrocoeniina</taxon>
        <taxon>Pocilloporidae</taxon>
        <taxon>Pocillopora</taxon>
    </lineage>
</organism>
<dbReference type="Proteomes" id="UP001159428">
    <property type="component" value="Unassembled WGS sequence"/>
</dbReference>
<dbReference type="SUPFAM" id="SSF56349">
    <property type="entry name" value="DNA breaking-rejoining enzymes"/>
    <property type="match status" value="1"/>
</dbReference>
<proteinExistence type="inferred from homology"/>
<evidence type="ECO:0000313" key="10">
    <source>
        <dbReference type="Proteomes" id="UP001159428"/>
    </source>
</evidence>
<dbReference type="PANTHER" id="PTHR31165:SF2">
    <property type="entry name" value="ALOG DOMAIN-CONTAINING PROTEIN"/>
    <property type="match status" value="1"/>
</dbReference>
<evidence type="ECO:0000259" key="8">
    <source>
        <dbReference type="PROSITE" id="PS51697"/>
    </source>
</evidence>
<dbReference type="Gene3D" id="1.10.443.10">
    <property type="entry name" value="Intergrase catalytic core"/>
    <property type="match status" value="1"/>
</dbReference>
<evidence type="ECO:0000256" key="1">
    <source>
        <dbReference type="ARBA" id="ARBA00004123"/>
    </source>
</evidence>
<comment type="caution">
    <text evidence="9">The sequence shown here is derived from an EMBL/GenBank/DDBJ whole genome shotgun (WGS) entry which is preliminary data.</text>
</comment>
<dbReference type="AlphaFoldDB" id="A0AAU9Y086"/>
<evidence type="ECO:0000256" key="7">
    <source>
        <dbReference type="ARBA" id="ARBA00023242"/>
    </source>
</evidence>
<feature type="non-terminal residue" evidence="9">
    <location>
        <position position="1"/>
    </location>
</feature>
<dbReference type="EMBL" id="CALNXJ010000092">
    <property type="protein sequence ID" value="CAH3163318.1"/>
    <property type="molecule type" value="Genomic_DNA"/>
</dbReference>
<dbReference type="InterPro" id="IPR040222">
    <property type="entry name" value="ALOG"/>
</dbReference>
<evidence type="ECO:0000256" key="2">
    <source>
        <dbReference type="ARBA" id="ARBA00010308"/>
    </source>
</evidence>
<dbReference type="InterPro" id="IPR006936">
    <property type="entry name" value="ALOG_dom"/>
</dbReference>
<dbReference type="PROSITE" id="PS51697">
    <property type="entry name" value="ALOG"/>
    <property type="match status" value="1"/>
</dbReference>
<reference evidence="9 10" key="1">
    <citation type="submission" date="2022-05" db="EMBL/GenBank/DDBJ databases">
        <authorList>
            <consortium name="Genoscope - CEA"/>
            <person name="William W."/>
        </authorList>
    </citation>
    <scope>NUCLEOTIDE SEQUENCE [LARGE SCALE GENOMIC DNA]</scope>
</reference>
<dbReference type="GO" id="GO:0015074">
    <property type="term" value="P:DNA integration"/>
    <property type="evidence" value="ECO:0007669"/>
    <property type="project" value="InterPro"/>
</dbReference>
<feature type="domain" description="ALOG" evidence="8">
    <location>
        <begin position="63"/>
        <end position="196"/>
    </location>
</feature>
<evidence type="ECO:0000256" key="3">
    <source>
        <dbReference type="ARBA" id="ARBA00023015"/>
    </source>
</evidence>
<evidence type="ECO:0000313" key="9">
    <source>
        <dbReference type="EMBL" id="CAH3163318.1"/>
    </source>
</evidence>
<evidence type="ECO:0000256" key="4">
    <source>
        <dbReference type="ARBA" id="ARBA00023125"/>
    </source>
</evidence>
<keyword evidence="7" id="KW-0539">Nucleus</keyword>
<dbReference type="GO" id="GO:0006310">
    <property type="term" value="P:DNA recombination"/>
    <property type="evidence" value="ECO:0007669"/>
    <property type="project" value="UniProtKB-KW"/>
</dbReference>
<gene>
    <name evidence="9" type="ORF">PMEA_00035581</name>
</gene>
<evidence type="ECO:0000256" key="6">
    <source>
        <dbReference type="ARBA" id="ARBA00023172"/>
    </source>
</evidence>
<keyword evidence="10" id="KW-1185">Reference proteome</keyword>
<accession>A0AAU9Y086</accession>
<dbReference type="GO" id="GO:0003677">
    <property type="term" value="F:DNA binding"/>
    <property type="evidence" value="ECO:0007669"/>
    <property type="project" value="UniProtKB-KW"/>
</dbReference>
<sequence>PRIWRPAIRCQEYHYPNDDCFMFCQRCGFRREVVIQPKKPFAIDISKINKRVEELNAVREQKPYERQKTALEVELSGFLASLPFAKTLKSATAHDIIKFLVWKDKSGRTKVHTVTCSHMGQGQGSSCKCPCRLAAGTVDSLIGKLGAIFISAGMGGVWDDNLGTGNPASHRSVKAYLQAVKEEQARARVRPKKATPLFLDKLQQISQFIVSSMRKLDNSLMDLYLLGRDLCFFSVDFFAGDRSSDLGRTLGKELLYFPDKSGILFNHAFGKTLRGDALNTFSIRRCENLDICPVYSFERYMSICKLLKVDLRSGFLFRSTKGSSVTAEPFLGSAVYYRLKFYLGALGLDSGETPHGLRAGCSITLSLLGVPEGAILKHIGWRSASMLHHYTDLREVTRPDSPGAVLAASSAKSVSAGVLAAYNSYDDLSLFTSPLV</sequence>
<dbReference type="InterPro" id="IPR011010">
    <property type="entry name" value="DNA_brk_join_enz"/>
</dbReference>
<dbReference type="Pfam" id="PF00589">
    <property type="entry name" value="Phage_integrase"/>
    <property type="match status" value="1"/>
</dbReference>
<comment type="subcellular location">
    <subcellularLocation>
        <location evidence="1">Nucleus</location>
    </subcellularLocation>
</comment>
<protein>
    <recommendedName>
        <fullName evidence="8">ALOG domain-containing protein</fullName>
    </recommendedName>
</protein>
<dbReference type="Pfam" id="PF04852">
    <property type="entry name" value="ALOG_dom"/>
    <property type="match status" value="1"/>
</dbReference>
<name>A0AAU9Y086_9CNID</name>
<comment type="similarity">
    <text evidence="2">Belongs to the plant homeotic and developmental regulators ALOG protein family.</text>
</comment>
<dbReference type="GO" id="GO:0005634">
    <property type="term" value="C:nucleus"/>
    <property type="evidence" value="ECO:0007669"/>
    <property type="project" value="UniProtKB-SubCell"/>
</dbReference>
<keyword evidence="4" id="KW-0238">DNA-binding</keyword>
<dbReference type="InterPro" id="IPR002104">
    <property type="entry name" value="Integrase_catalytic"/>
</dbReference>
<keyword evidence="3" id="KW-0805">Transcription regulation</keyword>
<keyword evidence="5" id="KW-0804">Transcription</keyword>